<proteinExistence type="predicted"/>
<sequence>MVRRQPIGGQETTHRVAEELLKLKYELLERQKSTNFGTKKDHTRGRISFYKSRRHEIRNAVSEGIEITGAGTSIDRFNLAATVGAHIGSALTASQPRAATSAARMPTLPHLGATVSERLACSPPTKANRVLSLAGSLPGFWHVGIVPDDAAGPRDLPFSPPFHSGSQYLAVKSRPNLFTKSLTSSLRDEQGTRRRWLKSMGNYSCGLFNLSWPRRAVPGRGEVGAR</sequence>
<organism evidence="1 2">
    <name type="scientific">Dryococelus australis</name>
    <dbReference type="NCBI Taxonomy" id="614101"/>
    <lineage>
        <taxon>Eukaryota</taxon>
        <taxon>Metazoa</taxon>
        <taxon>Ecdysozoa</taxon>
        <taxon>Arthropoda</taxon>
        <taxon>Hexapoda</taxon>
        <taxon>Insecta</taxon>
        <taxon>Pterygota</taxon>
        <taxon>Neoptera</taxon>
        <taxon>Polyneoptera</taxon>
        <taxon>Phasmatodea</taxon>
        <taxon>Verophasmatodea</taxon>
        <taxon>Anareolatae</taxon>
        <taxon>Phasmatidae</taxon>
        <taxon>Eurycanthinae</taxon>
        <taxon>Dryococelus</taxon>
    </lineage>
</organism>
<gene>
    <name evidence="1" type="ORF">PR048_027636</name>
</gene>
<accession>A0ABQ9GH16</accession>
<protein>
    <submittedName>
        <fullName evidence="1">Uncharacterized protein</fullName>
    </submittedName>
</protein>
<comment type="caution">
    <text evidence="1">The sequence shown here is derived from an EMBL/GenBank/DDBJ whole genome shotgun (WGS) entry which is preliminary data.</text>
</comment>
<reference evidence="1 2" key="1">
    <citation type="submission" date="2023-02" db="EMBL/GenBank/DDBJ databases">
        <title>LHISI_Scaffold_Assembly.</title>
        <authorList>
            <person name="Stuart O.P."/>
            <person name="Cleave R."/>
            <person name="Magrath M.J.L."/>
            <person name="Mikheyev A.S."/>
        </authorList>
    </citation>
    <scope>NUCLEOTIDE SEQUENCE [LARGE SCALE GENOMIC DNA]</scope>
    <source>
        <strain evidence="1">Daus_M_001</strain>
        <tissue evidence="1">Leg muscle</tissue>
    </source>
</reference>
<dbReference type="Proteomes" id="UP001159363">
    <property type="component" value="Chromosome 11"/>
</dbReference>
<evidence type="ECO:0000313" key="2">
    <source>
        <dbReference type="Proteomes" id="UP001159363"/>
    </source>
</evidence>
<keyword evidence="2" id="KW-1185">Reference proteome</keyword>
<evidence type="ECO:0000313" key="1">
    <source>
        <dbReference type="EMBL" id="KAJ8871319.1"/>
    </source>
</evidence>
<dbReference type="EMBL" id="JARBHB010000012">
    <property type="protein sequence ID" value="KAJ8871319.1"/>
    <property type="molecule type" value="Genomic_DNA"/>
</dbReference>
<name>A0ABQ9GH16_9NEOP</name>